<dbReference type="SUPFAM" id="SSF69593">
    <property type="entry name" value="Glycerol-3-phosphate (1)-acyltransferase"/>
    <property type="match status" value="1"/>
</dbReference>
<keyword evidence="1 5" id="KW-0808">Transferase</keyword>
<keyword evidence="6" id="KW-1185">Reference proteome</keyword>
<organism evidence="5 6">
    <name type="scientific">Propionibacterium cyclohexanicum</name>
    <dbReference type="NCBI Taxonomy" id="64702"/>
    <lineage>
        <taxon>Bacteria</taxon>
        <taxon>Bacillati</taxon>
        <taxon>Actinomycetota</taxon>
        <taxon>Actinomycetes</taxon>
        <taxon>Propionibacteriales</taxon>
        <taxon>Propionibacteriaceae</taxon>
        <taxon>Propionibacterium</taxon>
    </lineage>
</organism>
<dbReference type="GO" id="GO:0006654">
    <property type="term" value="P:phosphatidic acid biosynthetic process"/>
    <property type="evidence" value="ECO:0007669"/>
    <property type="project" value="TreeGrafter"/>
</dbReference>
<proteinExistence type="predicted"/>
<evidence type="ECO:0000256" key="1">
    <source>
        <dbReference type="ARBA" id="ARBA00022679"/>
    </source>
</evidence>
<dbReference type="GO" id="GO:0003841">
    <property type="term" value="F:1-acylglycerol-3-phosphate O-acyltransferase activity"/>
    <property type="evidence" value="ECO:0007669"/>
    <property type="project" value="TreeGrafter"/>
</dbReference>
<dbReference type="Proteomes" id="UP000198815">
    <property type="component" value="Unassembled WGS sequence"/>
</dbReference>
<name>A0A1H9R117_9ACTN</name>
<keyword evidence="2 5" id="KW-0012">Acyltransferase</keyword>
<sequence>MGPVLRRRAPEPGSTAGVARTLGVLLVNRMPVVLHLIARVGWALSPYRLVGRHLPRQPGIILGAPHTSNWDFIAFLGVAWQERTRLRVLIKKSWTRGAAGPLIGWLGGIGVDRENPAGLVEELVELAGKGRDFQLVIAPEGTRSAGQHWKSGFYRIARQANLPVTLVGIDHARREVEIGPTMVLTGDIAADMDAIRAFYARFGGVKPRNRTEPRLRDEAELGSAEREGTADQGPALTE</sequence>
<evidence type="ECO:0000256" key="3">
    <source>
        <dbReference type="SAM" id="MobiDB-lite"/>
    </source>
</evidence>
<dbReference type="Pfam" id="PF01553">
    <property type="entry name" value="Acyltransferase"/>
    <property type="match status" value="1"/>
</dbReference>
<evidence type="ECO:0000313" key="5">
    <source>
        <dbReference type="EMBL" id="SER66420.1"/>
    </source>
</evidence>
<feature type="region of interest" description="Disordered" evidence="3">
    <location>
        <begin position="208"/>
        <end position="238"/>
    </location>
</feature>
<dbReference type="SMART" id="SM00563">
    <property type="entry name" value="PlsC"/>
    <property type="match status" value="1"/>
</dbReference>
<gene>
    <name evidence="5" type="ORF">SAMN05443377_10569</name>
</gene>
<dbReference type="PANTHER" id="PTHR10434">
    <property type="entry name" value="1-ACYL-SN-GLYCEROL-3-PHOSPHATE ACYLTRANSFERASE"/>
    <property type="match status" value="1"/>
</dbReference>
<evidence type="ECO:0000313" key="6">
    <source>
        <dbReference type="Proteomes" id="UP000198815"/>
    </source>
</evidence>
<reference evidence="5 6" key="1">
    <citation type="submission" date="2016-10" db="EMBL/GenBank/DDBJ databases">
        <authorList>
            <person name="de Groot N.N."/>
        </authorList>
    </citation>
    <scope>NUCLEOTIDE SEQUENCE [LARGE SCALE GENOMIC DNA]</scope>
    <source>
        <strain evidence="5 6">DSM 16859</strain>
    </source>
</reference>
<accession>A0A1H9R117</accession>
<evidence type="ECO:0000256" key="2">
    <source>
        <dbReference type="ARBA" id="ARBA00023315"/>
    </source>
</evidence>
<evidence type="ECO:0000259" key="4">
    <source>
        <dbReference type="SMART" id="SM00563"/>
    </source>
</evidence>
<dbReference type="STRING" id="64702.SAMN05443377_10569"/>
<dbReference type="InterPro" id="IPR002123">
    <property type="entry name" value="Plipid/glycerol_acylTrfase"/>
</dbReference>
<protein>
    <submittedName>
        <fullName evidence="5">Acyltransferase</fullName>
    </submittedName>
</protein>
<feature type="compositionally biased region" description="Basic and acidic residues" evidence="3">
    <location>
        <begin position="209"/>
        <end position="229"/>
    </location>
</feature>
<dbReference type="EMBL" id="FOGZ01000005">
    <property type="protein sequence ID" value="SER66420.1"/>
    <property type="molecule type" value="Genomic_DNA"/>
</dbReference>
<feature type="domain" description="Phospholipid/glycerol acyltransferase" evidence="4">
    <location>
        <begin position="60"/>
        <end position="172"/>
    </location>
</feature>
<dbReference type="AlphaFoldDB" id="A0A1H9R117"/>
<dbReference type="PANTHER" id="PTHR10434:SF9">
    <property type="entry name" value="PHOSPHOLIPID_GLYCEROL ACYLTRANSFERASE DOMAIN-CONTAINING PROTEIN"/>
    <property type="match status" value="1"/>
</dbReference>